<keyword evidence="7" id="KW-0653">Protein transport</keyword>
<feature type="repeat" description="WD" evidence="11">
    <location>
        <begin position="105"/>
        <end position="148"/>
    </location>
</feature>
<dbReference type="OrthoDB" id="273771at2759"/>
<dbReference type="PANTHER" id="PTHR46027">
    <property type="entry name" value="PEROXISOMAL TARGETING SIGNAL 2 RECEPTOR"/>
    <property type="match status" value="1"/>
</dbReference>
<keyword evidence="13" id="KW-1185">Reference proteome</keyword>
<dbReference type="PROSITE" id="PS50082">
    <property type="entry name" value="WD_REPEATS_2"/>
    <property type="match status" value="3"/>
</dbReference>
<dbReference type="AlphaFoldDB" id="A0A2G8KVQ2"/>
<evidence type="ECO:0000313" key="13">
    <source>
        <dbReference type="Proteomes" id="UP000230750"/>
    </source>
</evidence>
<dbReference type="InterPro" id="IPR044536">
    <property type="entry name" value="PEX7"/>
</dbReference>
<dbReference type="PROSITE" id="PS00678">
    <property type="entry name" value="WD_REPEATS_1"/>
    <property type="match status" value="2"/>
</dbReference>
<comment type="subcellular location">
    <subcellularLocation>
        <location evidence="2">Cytoplasm</location>
        <location evidence="2">Cytosol</location>
    </subcellularLocation>
    <subcellularLocation>
        <location evidence="1">Peroxisome matrix</location>
    </subcellularLocation>
</comment>
<dbReference type="PANTHER" id="PTHR46027:SF1">
    <property type="entry name" value="PEROXISOMAL TARGETING SIGNAL 2 RECEPTOR"/>
    <property type="match status" value="1"/>
</dbReference>
<name>A0A2G8KVQ2_STIJA</name>
<evidence type="ECO:0000256" key="4">
    <source>
        <dbReference type="ARBA" id="ARBA00022490"/>
    </source>
</evidence>
<evidence type="ECO:0000256" key="5">
    <source>
        <dbReference type="ARBA" id="ARBA00022574"/>
    </source>
</evidence>
<feature type="repeat" description="WD" evidence="11">
    <location>
        <begin position="238"/>
        <end position="280"/>
    </location>
</feature>
<reference evidence="12 13" key="1">
    <citation type="journal article" date="2017" name="PLoS Biol.">
        <title>The sea cucumber genome provides insights into morphological evolution and visceral regeneration.</title>
        <authorList>
            <person name="Zhang X."/>
            <person name="Sun L."/>
            <person name="Yuan J."/>
            <person name="Sun Y."/>
            <person name="Gao Y."/>
            <person name="Zhang L."/>
            <person name="Li S."/>
            <person name="Dai H."/>
            <person name="Hamel J.F."/>
            <person name="Liu C."/>
            <person name="Yu Y."/>
            <person name="Liu S."/>
            <person name="Lin W."/>
            <person name="Guo K."/>
            <person name="Jin S."/>
            <person name="Xu P."/>
            <person name="Storey K.B."/>
            <person name="Huan P."/>
            <person name="Zhang T."/>
            <person name="Zhou Y."/>
            <person name="Zhang J."/>
            <person name="Lin C."/>
            <person name="Li X."/>
            <person name="Xing L."/>
            <person name="Huo D."/>
            <person name="Sun M."/>
            <person name="Wang L."/>
            <person name="Mercier A."/>
            <person name="Li F."/>
            <person name="Yang H."/>
            <person name="Xiang J."/>
        </authorList>
    </citation>
    <scope>NUCLEOTIDE SEQUENCE [LARGE SCALE GENOMIC DNA]</scope>
    <source>
        <strain evidence="12">Shaxun</strain>
        <tissue evidence="12">Muscle</tissue>
    </source>
</reference>
<evidence type="ECO:0000256" key="1">
    <source>
        <dbReference type="ARBA" id="ARBA00004253"/>
    </source>
</evidence>
<dbReference type="Proteomes" id="UP000230750">
    <property type="component" value="Unassembled WGS sequence"/>
</dbReference>
<evidence type="ECO:0000256" key="7">
    <source>
        <dbReference type="ARBA" id="ARBA00022927"/>
    </source>
</evidence>
<dbReference type="InterPro" id="IPR001680">
    <property type="entry name" value="WD40_rpt"/>
</dbReference>
<dbReference type="Pfam" id="PF00400">
    <property type="entry name" value="WD40"/>
    <property type="match status" value="4"/>
</dbReference>
<keyword evidence="8" id="KW-0576">Peroxisome</keyword>
<keyword evidence="6" id="KW-0677">Repeat</keyword>
<dbReference type="InterPro" id="IPR019775">
    <property type="entry name" value="WD40_repeat_CS"/>
</dbReference>
<comment type="similarity">
    <text evidence="9">Belongs to the WD repeat peroxin-7 family.</text>
</comment>
<dbReference type="PROSITE" id="PS50294">
    <property type="entry name" value="WD_REPEATS_REGION"/>
    <property type="match status" value="2"/>
</dbReference>
<evidence type="ECO:0000256" key="9">
    <source>
        <dbReference type="ARBA" id="ARBA00024017"/>
    </source>
</evidence>
<proteinExistence type="inferred from homology"/>
<dbReference type="SUPFAM" id="SSF50978">
    <property type="entry name" value="WD40 repeat-like"/>
    <property type="match status" value="1"/>
</dbReference>
<dbReference type="SMART" id="SM00320">
    <property type="entry name" value="WD40"/>
    <property type="match status" value="6"/>
</dbReference>
<dbReference type="InterPro" id="IPR020472">
    <property type="entry name" value="WD40_PAC1"/>
</dbReference>
<keyword evidence="12" id="KW-0675">Receptor</keyword>
<dbReference type="InterPro" id="IPR015943">
    <property type="entry name" value="WD40/YVTN_repeat-like_dom_sf"/>
</dbReference>
<accession>A0A2G8KVQ2</accession>
<dbReference type="GO" id="GO:0005053">
    <property type="term" value="F:peroxisome matrix targeting signal-2 binding"/>
    <property type="evidence" value="ECO:0007669"/>
    <property type="project" value="InterPro"/>
</dbReference>
<gene>
    <name evidence="12" type="ORF">BSL78_11033</name>
</gene>
<dbReference type="Gene3D" id="2.130.10.10">
    <property type="entry name" value="YVTN repeat-like/Quinoprotein amine dehydrogenase"/>
    <property type="match status" value="1"/>
</dbReference>
<dbReference type="STRING" id="307972.A0A2G8KVQ2"/>
<dbReference type="GO" id="GO:0005829">
    <property type="term" value="C:cytosol"/>
    <property type="evidence" value="ECO:0007669"/>
    <property type="project" value="UniProtKB-SubCell"/>
</dbReference>
<evidence type="ECO:0000256" key="6">
    <source>
        <dbReference type="ARBA" id="ARBA00022737"/>
    </source>
</evidence>
<evidence type="ECO:0000256" key="8">
    <source>
        <dbReference type="ARBA" id="ARBA00023140"/>
    </source>
</evidence>
<evidence type="ECO:0000256" key="3">
    <source>
        <dbReference type="ARBA" id="ARBA00022448"/>
    </source>
</evidence>
<protein>
    <recommendedName>
        <fullName evidence="10">Peroxin-7</fullName>
    </recommendedName>
</protein>
<keyword evidence="3" id="KW-0813">Transport</keyword>
<evidence type="ECO:0000313" key="12">
    <source>
        <dbReference type="EMBL" id="PIK52081.1"/>
    </source>
</evidence>
<evidence type="ECO:0000256" key="10">
    <source>
        <dbReference type="ARBA" id="ARBA00032565"/>
    </source>
</evidence>
<dbReference type="EMBL" id="MRZV01000344">
    <property type="protein sequence ID" value="PIK52081.1"/>
    <property type="molecule type" value="Genomic_DNA"/>
</dbReference>
<dbReference type="GO" id="GO:0016558">
    <property type="term" value="P:protein import into peroxisome matrix"/>
    <property type="evidence" value="ECO:0007669"/>
    <property type="project" value="InterPro"/>
</dbReference>
<dbReference type="GO" id="GO:0005782">
    <property type="term" value="C:peroxisomal matrix"/>
    <property type="evidence" value="ECO:0007669"/>
    <property type="project" value="UniProtKB-SubCell"/>
</dbReference>
<evidence type="ECO:0000256" key="2">
    <source>
        <dbReference type="ARBA" id="ARBA00004514"/>
    </source>
</evidence>
<dbReference type="InterPro" id="IPR036322">
    <property type="entry name" value="WD40_repeat_dom_sf"/>
</dbReference>
<sequence length="323" mass="36703">MPLGNLGKCRFRPSRGRSVSFFMEPQKVAFRSPGRHGYSVKFSPYAPNSWRLHPHRIMDSSYEWSNGLFDVTWAENNENVVLTVSGDGTVQVWNLVKDGFPVMVLKEHTKEVYGVDWSQTRDQHLILTASWDKTVKLWDPQRTNSLATYADHNSIVYSAIWSPLVPGCFASAAGDGVLRIWDVRRPQSPQMVMNVGAEVVSADWCKYDKNILIAGSVDGKIVGWDLRKLDAPAFTLEQNGHTHAVRRVKCSPHHHSVIASCSYDFTTRFWDFASQPTPLETIQHHTEFVCGVDFNLHVQGQVADCGWDERTVIFHPMCLKDRR</sequence>
<keyword evidence="4" id="KW-0963">Cytoplasm</keyword>
<evidence type="ECO:0000256" key="11">
    <source>
        <dbReference type="PROSITE-ProRule" id="PRU00221"/>
    </source>
</evidence>
<dbReference type="PRINTS" id="PR00320">
    <property type="entry name" value="GPROTEINBRPT"/>
</dbReference>
<comment type="caution">
    <text evidence="12">The sequence shown here is derived from an EMBL/GenBank/DDBJ whole genome shotgun (WGS) entry which is preliminary data.</text>
</comment>
<feature type="repeat" description="WD" evidence="11">
    <location>
        <begin position="149"/>
        <end position="191"/>
    </location>
</feature>
<keyword evidence="5 11" id="KW-0853">WD repeat</keyword>
<organism evidence="12 13">
    <name type="scientific">Stichopus japonicus</name>
    <name type="common">Sea cucumber</name>
    <dbReference type="NCBI Taxonomy" id="307972"/>
    <lineage>
        <taxon>Eukaryota</taxon>
        <taxon>Metazoa</taxon>
        <taxon>Echinodermata</taxon>
        <taxon>Eleutherozoa</taxon>
        <taxon>Echinozoa</taxon>
        <taxon>Holothuroidea</taxon>
        <taxon>Aspidochirotacea</taxon>
        <taxon>Aspidochirotida</taxon>
        <taxon>Stichopodidae</taxon>
        <taxon>Apostichopus</taxon>
    </lineage>
</organism>